<dbReference type="InterPro" id="IPR039420">
    <property type="entry name" value="WalR-like"/>
</dbReference>
<accession>A0ABT1LAN8</accession>
<dbReference type="PANTHER" id="PTHR48111:SF4">
    <property type="entry name" value="DNA-BINDING DUAL TRANSCRIPTIONAL REGULATOR OMPR"/>
    <property type="match status" value="1"/>
</dbReference>
<gene>
    <name evidence="10" type="ORF">NK718_05775</name>
</gene>
<feature type="DNA-binding region" description="OmpR/PhoB-type" evidence="7">
    <location>
        <begin position="112"/>
        <end position="211"/>
    </location>
</feature>
<dbReference type="EMBL" id="JANCLU010000004">
    <property type="protein sequence ID" value="MCP8938018.1"/>
    <property type="molecule type" value="Genomic_DNA"/>
</dbReference>
<evidence type="ECO:0000256" key="3">
    <source>
        <dbReference type="ARBA" id="ARBA00023015"/>
    </source>
</evidence>
<dbReference type="SUPFAM" id="SSF46894">
    <property type="entry name" value="C-terminal effector domain of the bipartite response regulators"/>
    <property type="match status" value="1"/>
</dbReference>
<dbReference type="Gene3D" id="3.40.50.2300">
    <property type="match status" value="1"/>
</dbReference>
<feature type="domain" description="OmpR/PhoB-type" evidence="9">
    <location>
        <begin position="112"/>
        <end position="211"/>
    </location>
</feature>
<dbReference type="CDD" id="cd00383">
    <property type="entry name" value="trans_reg_C"/>
    <property type="match status" value="1"/>
</dbReference>
<dbReference type="Pfam" id="PF00072">
    <property type="entry name" value="Response_reg"/>
    <property type="match status" value="1"/>
</dbReference>
<dbReference type="Pfam" id="PF00486">
    <property type="entry name" value="Trans_reg_C"/>
    <property type="match status" value="1"/>
</dbReference>
<reference evidence="10 11" key="1">
    <citation type="submission" date="2022-07" db="EMBL/GenBank/DDBJ databases">
        <authorList>
            <person name="Li W.-J."/>
            <person name="Deng Q.-Q."/>
        </authorList>
    </citation>
    <scope>NUCLEOTIDE SEQUENCE [LARGE SCALE GENOMIC DNA]</scope>
    <source>
        <strain evidence="10 11">SYSU M60028</strain>
    </source>
</reference>
<dbReference type="Gene3D" id="1.10.10.10">
    <property type="entry name" value="Winged helix-like DNA-binding domain superfamily/Winged helix DNA-binding domain"/>
    <property type="match status" value="1"/>
</dbReference>
<keyword evidence="4 7" id="KW-0238">DNA-binding</keyword>
<evidence type="ECO:0000256" key="5">
    <source>
        <dbReference type="ARBA" id="ARBA00023163"/>
    </source>
</evidence>
<name>A0ABT1LAN8_9HYPH</name>
<dbReference type="Gene3D" id="6.10.250.690">
    <property type="match status" value="1"/>
</dbReference>
<feature type="domain" description="Response regulatory" evidence="8">
    <location>
        <begin position="1"/>
        <end position="99"/>
    </location>
</feature>
<dbReference type="SMART" id="SM00862">
    <property type="entry name" value="Trans_reg_C"/>
    <property type="match status" value="1"/>
</dbReference>
<sequence length="221" mass="24068">MALYLRSEGMDVQEAQNLADAGRKLSRDKPDVAVVDIMLGDGSGFDLIKSLSSSGVGIIVVSARGSALDRVLGLELGADDYVTKPVEPRELALRIRKLHARMAPAGAPGRDRGVYEFAGFELDTVSQTLRDAQGHSVELTGAQFRLLELLAQSPNRVFERDAIAEHIHGRQWIAEGRAVDVLVSKLRSKIDPPNAPSLIRSVRGVGYLFATEVRRKSVRAE</sequence>
<dbReference type="PROSITE" id="PS50110">
    <property type="entry name" value="RESPONSE_REGULATORY"/>
    <property type="match status" value="1"/>
</dbReference>
<evidence type="ECO:0000256" key="6">
    <source>
        <dbReference type="PROSITE-ProRule" id="PRU00169"/>
    </source>
</evidence>
<protein>
    <submittedName>
        <fullName evidence="10">Response regulator transcription factor</fullName>
    </submittedName>
</protein>
<keyword evidence="3" id="KW-0805">Transcription regulation</keyword>
<dbReference type="InterPro" id="IPR001867">
    <property type="entry name" value="OmpR/PhoB-type_DNA-bd"/>
</dbReference>
<dbReference type="InterPro" id="IPR011006">
    <property type="entry name" value="CheY-like_superfamily"/>
</dbReference>
<evidence type="ECO:0000256" key="4">
    <source>
        <dbReference type="ARBA" id="ARBA00023125"/>
    </source>
</evidence>
<organism evidence="10 11">
    <name type="scientific">Alsobacter ponti</name>
    <dbReference type="NCBI Taxonomy" id="2962936"/>
    <lineage>
        <taxon>Bacteria</taxon>
        <taxon>Pseudomonadati</taxon>
        <taxon>Pseudomonadota</taxon>
        <taxon>Alphaproteobacteria</taxon>
        <taxon>Hyphomicrobiales</taxon>
        <taxon>Alsobacteraceae</taxon>
        <taxon>Alsobacter</taxon>
    </lineage>
</organism>
<dbReference type="InterPro" id="IPR001789">
    <property type="entry name" value="Sig_transdc_resp-reg_receiver"/>
</dbReference>
<evidence type="ECO:0000313" key="11">
    <source>
        <dbReference type="Proteomes" id="UP001205890"/>
    </source>
</evidence>
<evidence type="ECO:0000256" key="2">
    <source>
        <dbReference type="ARBA" id="ARBA00023012"/>
    </source>
</evidence>
<dbReference type="PROSITE" id="PS51755">
    <property type="entry name" value="OMPR_PHOB"/>
    <property type="match status" value="1"/>
</dbReference>
<feature type="modified residue" description="4-aspartylphosphate" evidence="6">
    <location>
        <position position="36"/>
    </location>
</feature>
<evidence type="ECO:0000313" key="10">
    <source>
        <dbReference type="EMBL" id="MCP8938018.1"/>
    </source>
</evidence>
<dbReference type="InterPro" id="IPR016032">
    <property type="entry name" value="Sig_transdc_resp-reg_C-effctor"/>
</dbReference>
<dbReference type="SUPFAM" id="SSF52172">
    <property type="entry name" value="CheY-like"/>
    <property type="match status" value="1"/>
</dbReference>
<keyword evidence="2" id="KW-0902">Two-component regulatory system</keyword>
<dbReference type="PANTHER" id="PTHR48111">
    <property type="entry name" value="REGULATOR OF RPOS"/>
    <property type="match status" value="1"/>
</dbReference>
<keyword evidence="1 6" id="KW-0597">Phosphoprotein</keyword>
<keyword evidence="5" id="KW-0804">Transcription</keyword>
<dbReference type="InterPro" id="IPR036388">
    <property type="entry name" value="WH-like_DNA-bd_sf"/>
</dbReference>
<evidence type="ECO:0000259" key="9">
    <source>
        <dbReference type="PROSITE" id="PS51755"/>
    </source>
</evidence>
<proteinExistence type="predicted"/>
<evidence type="ECO:0000256" key="1">
    <source>
        <dbReference type="ARBA" id="ARBA00022553"/>
    </source>
</evidence>
<dbReference type="SMART" id="SM00448">
    <property type="entry name" value="REC"/>
    <property type="match status" value="1"/>
</dbReference>
<keyword evidence="11" id="KW-1185">Reference proteome</keyword>
<evidence type="ECO:0000256" key="7">
    <source>
        <dbReference type="PROSITE-ProRule" id="PRU01091"/>
    </source>
</evidence>
<dbReference type="Proteomes" id="UP001205890">
    <property type="component" value="Unassembled WGS sequence"/>
</dbReference>
<comment type="caution">
    <text evidence="10">The sequence shown here is derived from an EMBL/GenBank/DDBJ whole genome shotgun (WGS) entry which is preliminary data.</text>
</comment>
<evidence type="ECO:0000259" key="8">
    <source>
        <dbReference type="PROSITE" id="PS50110"/>
    </source>
</evidence>